<evidence type="ECO:0000313" key="8">
    <source>
        <dbReference type="Proteomes" id="UP001391051"/>
    </source>
</evidence>
<evidence type="ECO:0000256" key="1">
    <source>
        <dbReference type="ARBA" id="ARBA00004173"/>
    </source>
</evidence>
<dbReference type="PANTHER" id="PTHR48182:SF2">
    <property type="entry name" value="PROTEIN SERAC1"/>
    <property type="match status" value="1"/>
</dbReference>
<keyword evidence="4" id="KW-0256">Endoplasmic reticulum</keyword>
<dbReference type="Proteomes" id="UP001391051">
    <property type="component" value="Unassembled WGS sequence"/>
</dbReference>
<dbReference type="EMBL" id="JAQQWE010000007">
    <property type="protein sequence ID" value="KAK7946085.1"/>
    <property type="molecule type" value="Genomic_DNA"/>
</dbReference>
<dbReference type="InterPro" id="IPR052374">
    <property type="entry name" value="SERAC1"/>
</dbReference>
<evidence type="ECO:0000256" key="5">
    <source>
        <dbReference type="ARBA" id="ARBA00023128"/>
    </source>
</evidence>
<comment type="subcellular location">
    <subcellularLocation>
        <location evidence="2">Endoplasmic reticulum</location>
    </subcellularLocation>
    <subcellularLocation>
        <location evidence="3">Membrane</location>
    </subcellularLocation>
    <subcellularLocation>
        <location evidence="1">Mitochondrion</location>
    </subcellularLocation>
</comment>
<dbReference type="SUPFAM" id="SSF53474">
    <property type="entry name" value="alpha/beta-Hydrolases"/>
    <property type="match status" value="1"/>
</dbReference>
<dbReference type="GeneID" id="92079690"/>
<evidence type="ECO:0000256" key="6">
    <source>
        <dbReference type="ARBA" id="ARBA00023136"/>
    </source>
</evidence>
<evidence type="ECO:0000256" key="4">
    <source>
        <dbReference type="ARBA" id="ARBA00022824"/>
    </source>
</evidence>
<gene>
    <name evidence="7" type="ORF">PG986_010406</name>
</gene>
<proteinExistence type="predicted"/>
<evidence type="ECO:0008006" key="9">
    <source>
        <dbReference type="Google" id="ProtNLM"/>
    </source>
</evidence>
<keyword evidence="6" id="KW-0472">Membrane</keyword>
<keyword evidence="5" id="KW-0496">Mitochondrion</keyword>
<evidence type="ECO:0000256" key="2">
    <source>
        <dbReference type="ARBA" id="ARBA00004240"/>
    </source>
</evidence>
<evidence type="ECO:0000313" key="7">
    <source>
        <dbReference type="EMBL" id="KAK7946085.1"/>
    </source>
</evidence>
<accession>A0ABR1Q252</accession>
<dbReference type="PANTHER" id="PTHR48182">
    <property type="entry name" value="PROTEIN SERAC1"/>
    <property type="match status" value="1"/>
</dbReference>
<comment type="caution">
    <text evidence="7">The sequence shown here is derived from an EMBL/GenBank/DDBJ whole genome shotgun (WGS) entry which is preliminary data.</text>
</comment>
<dbReference type="Gene3D" id="3.40.50.1820">
    <property type="entry name" value="alpha/beta hydrolase"/>
    <property type="match status" value="1"/>
</dbReference>
<organism evidence="7 8">
    <name type="scientific">Apiospora aurea</name>
    <dbReference type="NCBI Taxonomy" id="335848"/>
    <lineage>
        <taxon>Eukaryota</taxon>
        <taxon>Fungi</taxon>
        <taxon>Dikarya</taxon>
        <taxon>Ascomycota</taxon>
        <taxon>Pezizomycotina</taxon>
        <taxon>Sordariomycetes</taxon>
        <taxon>Xylariomycetidae</taxon>
        <taxon>Amphisphaeriales</taxon>
        <taxon>Apiosporaceae</taxon>
        <taxon>Apiospora</taxon>
    </lineage>
</organism>
<protein>
    <recommendedName>
        <fullName evidence="9">DUF676 domain-containing protein</fullName>
    </recommendedName>
</protein>
<keyword evidence="8" id="KW-1185">Reference proteome</keyword>
<evidence type="ECO:0000256" key="3">
    <source>
        <dbReference type="ARBA" id="ARBA00004370"/>
    </source>
</evidence>
<reference evidence="7 8" key="1">
    <citation type="submission" date="2023-01" db="EMBL/GenBank/DDBJ databases">
        <title>Analysis of 21 Apiospora genomes using comparative genomics revels a genus with tremendous synthesis potential of carbohydrate active enzymes and secondary metabolites.</title>
        <authorList>
            <person name="Sorensen T."/>
        </authorList>
    </citation>
    <scope>NUCLEOTIDE SEQUENCE [LARGE SCALE GENOMIC DNA]</scope>
    <source>
        <strain evidence="7 8">CBS 24483</strain>
    </source>
</reference>
<sequence>MAYLIPALFGLGATQTMAKQVSTLTSSGLQQLASGGTIPQVDIVFVHGLRGSSIGTWSRRGICWPRDLLKDDLPNARVLTFGWDTRIANATTPASQDSLFGHAGTLLQDLRRFRGDNTYPVIFIAHSLGGLLVKQMLIKAATYQRDERHGSLGNPSLYTKGIVFMGTPHRGSDAQSYGQFLAKIASATMRQPNTQLLEVLRRDSAILESQRDDFVGVSKKFDVVCFREELPTGIGLIVPAWPAVYEGDRVEADGIHANHKDMTKFSSAQDTGYQRVLHHIQLMKTSSDASQAHYKQKDLDLLYDSKNDDEQWGYSTWIHDGYLELIHLLSSFQNNPYVKICVTSRELSSFEDHFCDKLRIRVQEHTAAGIIHYCRMRLEQQTRGRINSTALDELSKEVSDKTEGVFLWVRIVVDRIVYDNGRGKDAHQLRTRVQSLPEKLGRKDGLYWHMIQQIPGDELQHASRMLYIMVESKSDGRADGSRCVDLFQLHCAAQAVSGQQSPPDPPNASELQNLRRNVAQVITRDNDDKDALFGYMRQLQSHCCGMLETYISSCNGYDNPAVFLV</sequence>
<name>A0ABR1Q252_9PEZI</name>
<dbReference type="InterPro" id="IPR029058">
    <property type="entry name" value="AB_hydrolase_fold"/>
</dbReference>
<dbReference type="RefSeq" id="XP_066696119.1">
    <property type="nucleotide sequence ID" value="XM_066846628.1"/>
</dbReference>